<dbReference type="Proteomes" id="UP001143856">
    <property type="component" value="Unassembled WGS sequence"/>
</dbReference>
<organism evidence="1 2">
    <name type="scientific">Xylaria curta</name>
    <dbReference type="NCBI Taxonomy" id="42375"/>
    <lineage>
        <taxon>Eukaryota</taxon>
        <taxon>Fungi</taxon>
        <taxon>Dikarya</taxon>
        <taxon>Ascomycota</taxon>
        <taxon>Pezizomycotina</taxon>
        <taxon>Sordariomycetes</taxon>
        <taxon>Xylariomycetidae</taxon>
        <taxon>Xylariales</taxon>
        <taxon>Xylariaceae</taxon>
        <taxon>Xylaria</taxon>
    </lineage>
</organism>
<gene>
    <name evidence="1" type="ORF">NUW58_g567</name>
</gene>
<protein>
    <submittedName>
        <fullName evidence="1">Uncharacterized protein</fullName>
    </submittedName>
</protein>
<keyword evidence="2" id="KW-1185">Reference proteome</keyword>
<reference evidence="1" key="1">
    <citation type="submission" date="2022-10" db="EMBL/GenBank/DDBJ databases">
        <title>Genome Sequence of Xylaria curta.</title>
        <authorList>
            <person name="Buettner E."/>
        </authorList>
    </citation>
    <scope>NUCLEOTIDE SEQUENCE</scope>
    <source>
        <strain evidence="1">Babe10</strain>
    </source>
</reference>
<proteinExistence type="predicted"/>
<dbReference type="EMBL" id="JAPDGR010000049">
    <property type="protein sequence ID" value="KAJ2997707.1"/>
    <property type="molecule type" value="Genomic_DNA"/>
</dbReference>
<evidence type="ECO:0000313" key="2">
    <source>
        <dbReference type="Proteomes" id="UP001143856"/>
    </source>
</evidence>
<sequence length="163" mass="17258">MQINALFGVLFAATASAAAINGTSDFVYYISGLTGFCAPDAGHVCGYGFRVTPSTLTTKPGPICGNIWPSDMVDGTEVFPTTPLVACFEDPSFSYAVTVADEGFVDGGLTLSVTSALDEKTNLTGSFYLPATYFTFERNDLGYTPIYLGPQNITMTKIVKVAV</sequence>
<accession>A0ACC1PRB3</accession>
<evidence type="ECO:0000313" key="1">
    <source>
        <dbReference type="EMBL" id="KAJ2997707.1"/>
    </source>
</evidence>
<name>A0ACC1PRB3_9PEZI</name>
<comment type="caution">
    <text evidence="1">The sequence shown here is derived from an EMBL/GenBank/DDBJ whole genome shotgun (WGS) entry which is preliminary data.</text>
</comment>